<dbReference type="AlphaFoldDB" id="A0AAV8WPK4"/>
<evidence type="ECO:0000256" key="1">
    <source>
        <dbReference type="SAM" id="MobiDB-lite"/>
    </source>
</evidence>
<feature type="region of interest" description="Disordered" evidence="1">
    <location>
        <begin position="1"/>
        <end position="74"/>
    </location>
</feature>
<protein>
    <submittedName>
        <fullName evidence="2">Uncharacterized protein</fullName>
    </submittedName>
</protein>
<organism evidence="2 3">
    <name type="scientific">Rhamnusium bicolor</name>
    <dbReference type="NCBI Taxonomy" id="1586634"/>
    <lineage>
        <taxon>Eukaryota</taxon>
        <taxon>Metazoa</taxon>
        <taxon>Ecdysozoa</taxon>
        <taxon>Arthropoda</taxon>
        <taxon>Hexapoda</taxon>
        <taxon>Insecta</taxon>
        <taxon>Pterygota</taxon>
        <taxon>Neoptera</taxon>
        <taxon>Endopterygota</taxon>
        <taxon>Coleoptera</taxon>
        <taxon>Polyphaga</taxon>
        <taxon>Cucujiformia</taxon>
        <taxon>Chrysomeloidea</taxon>
        <taxon>Cerambycidae</taxon>
        <taxon>Lepturinae</taxon>
        <taxon>Rhagiini</taxon>
        <taxon>Rhamnusium</taxon>
    </lineage>
</organism>
<feature type="compositionally biased region" description="Basic and acidic residues" evidence="1">
    <location>
        <begin position="211"/>
        <end position="225"/>
    </location>
</feature>
<keyword evidence="3" id="KW-1185">Reference proteome</keyword>
<feature type="compositionally biased region" description="Acidic residues" evidence="1">
    <location>
        <begin position="195"/>
        <end position="210"/>
    </location>
</feature>
<feature type="compositionally biased region" description="Basic and acidic residues" evidence="1">
    <location>
        <begin position="247"/>
        <end position="267"/>
    </location>
</feature>
<feature type="compositionally biased region" description="Polar residues" evidence="1">
    <location>
        <begin position="234"/>
        <end position="246"/>
    </location>
</feature>
<evidence type="ECO:0000313" key="3">
    <source>
        <dbReference type="Proteomes" id="UP001162156"/>
    </source>
</evidence>
<proteinExistence type="predicted"/>
<dbReference type="EMBL" id="JANEYF010005472">
    <property type="protein sequence ID" value="KAJ8928092.1"/>
    <property type="molecule type" value="Genomic_DNA"/>
</dbReference>
<comment type="caution">
    <text evidence="2">The sequence shown here is derived from an EMBL/GenBank/DDBJ whole genome shotgun (WGS) entry which is preliminary data.</text>
</comment>
<feature type="region of interest" description="Disordered" evidence="1">
    <location>
        <begin position="138"/>
        <end position="316"/>
    </location>
</feature>
<name>A0AAV8WPK4_9CUCU</name>
<feature type="compositionally biased region" description="Polar residues" evidence="1">
    <location>
        <begin position="292"/>
        <end position="308"/>
    </location>
</feature>
<feature type="compositionally biased region" description="Acidic residues" evidence="1">
    <location>
        <begin position="176"/>
        <end position="187"/>
    </location>
</feature>
<accession>A0AAV8WPK4</accession>
<sequence length="349" mass="40086">MVRKRSRKHYDSDENDSDSDFSLDDPPYEPGPKKYSLRQRKRPLFTEDFDYDEDGEEVVPPKASSDDEDFEVEKELELNEAPDTEYVDKTAYMNHYEPDAEDDDMPEDADGLIDFEDMIRADIVVNKNRIDYDNIIQKTEIKVQPIEEVQQPVKSKRGRKPKIRPAGEIDSSILEPETEVQEAEDEDKNDKDYNPEDDALDEEPSEEPILDCEKTDEKAELKESQEENIIETDQLPNNDETTLNSTKLHESETDKNPQEDEVNKSDDISGENNISQDVSPESLQESVIKVNDNFSKDLTQVNGNASSNDLKKSDEKLPEITKQEITEIDDDDVVLVEDEKKCEVIVLDD</sequence>
<gene>
    <name evidence="2" type="ORF">NQ314_019372</name>
</gene>
<reference evidence="2" key="1">
    <citation type="journal article" date="2023" name="Insect Mol. Biol.">
        <title>Genome sequencing provides insights into the evolution of gene families encoding plant cell wall-degrading enzymes in longhorned beetles.</title>
        <authorList>
            <person name="Shin N.R."/>
            <person name="Okamura Y."/>
            <person name="Kirsch R."/>
            <person name="Pauchet Y."/>
        </authorList>
    </citation>
    <scope>NUCLEOTIDE SEQUENCE</scope>
    <source>
        <strain evidence="2">RBIC_L_NR</strain>
    </source>
</reference>
<feature type="compositionally biased region" description="Basic residues" evidence="1">
    <location>
        <begin position="154"/>
        <end position="163"/>
    </location>
</feature>
<dbReference type="Proteomes" id="UP001162156">
    <property type="component" value="Unassembled WGS sequence"/>
</dbReference>
<feature type="compositionally biased region" description="Polar residues" evidence="1">
    <location>
        <begin position="270"/>
        <end position="285"/>
    </location>
</feature>
<feature type="compositionally biased region" description="Acidic residues" evidence="1">
    <location>
        <begin position="13"/>
        <end position="27"/>
    </location>
</feature>
<evidence type="ECO:0000313" key="2">
    <source>
        <dbReference type="EMBL" id="KAJ8928092.1"/>
    </source>
</evidence>
<feature type="compositionally biased region" description="Acidic residues" evidence="1">
    <location>
        <begin position="47"/>
        <end position="57"/>
    </location>
</feature>